<gene>
    <name evidence="1" type="ORF">FNB15_12980</name>
</gene>
<dbReference type="RefSeq" id="WP_144069109.1">
    <property type="nucleotide sequence ID" value="NZ_CP041636.1"/>
</dbReference>
<reference evidence="1 2" key="1">
    <citation type="submission" date="2019-07" db="EMBL/GenBank/DDBJ databases">
        <title>Genome sequencing for Ferrovibrio sp. K5.</title>
        <authorList>
            <person name="Park S.-J."/>
        </authorList>
    </citation>
    <scope>NUCLEOTIDE SEQUENCE [LARGE SCALE GENOMIC DNA]</scope>
    <source>
        <strain evidence="1 2">K5</strain>
    </source>
</reference>
<dbReference type="Proteomes" id="UP000317496">
    <property type="component" value="Chromosome"/>
</dbReference>
<name>A0A516H2X7_9PROT</name>
<dbReference type="InterPro" id="IPR009922">
    <property type="entry name" value="DUF1457"/>
</dbReference>
<sequence length="188" mass="20666">MSSSDPNVPQTEVISSVAPDRIRSKSLRNLLGYWEAKENYLGRLPARADLQPDEMVPFLPFVALINVQTGNPRFQFRLVGTGIVGSMGRETTNRQVDENLFGANAVVVENFFGIPLDTRGPAYAAGKYTVAPSGRMLGFETLLLPLSTDGTAIDMLLGGLVGERIQRDEQICGFQYDYYCPVVQTATR</sequence>
<dbReference type="KEGG" id="fer:FNB15_12980"/>
<dbReference type="Pfam" id="PF07310">
    <property type="entry name" value="PAS_5"/>
    <property type="match status" value="1"/>
</dbReference>
<dbReference type="EMBL" id="CP041636">
    <property type="protein sequence ID" value="QDO98128.1"/>
    <property type="molecule type" value="Genomic_DNA"/>
</dbReference>
<evidence type="ECO:0000313" key="2">
    <source>
        <dbReference type="Proteomes" id="UP000317496"/>
    </source>
</evidence>
<protein>
    <submittedName>
        <fullName evidence="1">PAS domain-containing protein</fullName>
    </submittedName>
</protein>
<evidence type="ECO:0000313" key="1">
    <source>
        <dbReference type="EMBL" id="QDO98128.1"/>
    </source>
</evidence>
<organism evidence="1 2">
    <name type="scientific">Ferrovibrio terrae</name>
    <dbReference type="NCBI Taxonomy" id="2594003"/>
    <lineage>
        <taxon>Bacteria</taxon>
        <taxon>Pseudomonadati</taxon>
        <taxon>Pseudomonadota</taxon>
        <taxon>Alphaproteobacteria</taxon>
        <taxon>Rhodospirillales</taxon>
        <taxon>Rhodospirillaceae</taxon>
        <taxon>Ferrovibrio</taxon>
    </lineage>
</organism>
<proteinExistence type="predicted"/>
<dbReference type="OrthoDB" id="8449511at2"/>
<accession>A0A516H2X7</accession>
<dbReference type="AlphaFoldDB" id="A0A516H2X7"/>
<keyword evidence="2" id="KW-1185">Reference proteome</keyword>